<evidence type="ECO:0000313" key="10">
    <source>
        <dbReference type="Proteomes" id="UP000005212"/>
    </source>
</evidence>
<organism evidence="9 10">
    <name type="scientific">Borrelia crocidurae (strain Achema)</name>
    <dbReference type="NCBI Taxonomy" id="1155096"/>
    <lineage>
        <taxon>Bacteria</taxon>
        <taxon>Pseudomonadati</taxon>
        <taxon>Spirochaetota</taxon>
        <taxon>Spirochaetia</taxon>
        <taxon>Spirochaetales</taxon>
        <taxon>Borreliaceae</taxon>
        <taxon>Borrelia</taxon>
    </lineage>
</organism>
<sequence>MGKVKEVETLLKSVDEFAKAIGKKLTKTTGAIASDASSNNGPLVVGAYSVVSDVNAKLAVLEKSSEVFDVLKVKVVDAKAKGQAFLDKLKGDDDLCKKEVDDANVKKAIDRSDGSKDKGAKELDDLNTAIDGLLKDANAVVESAIGELGLFVKVDPKRS</sequence>
<dbReference type="SUPFAM" id="SSF63515">
    <property type="entry name" value="Outer surface protein C (OspC)"/>
    <property type="match status" value="1"/>
</dbReference>
<dbReference type="AlphaFoldDB" id="I0FET4"/>
<comment type="similarity">
    <text evidence="3">Belongs to the variable small protein (Vsp) family.</text>
</comment>
<proteinExistence type="inferred from homology"/>
<dbReference type="HOGENOM" id="CLU_089887_0_1_12"/>
<evidence type="ECO:0000256" key="4">
    <source>
        <dbReference type="ARBA" id="ARBA00022729"/>
    </source>
</evidence>
<keyword evidence="4" id="KW-0732">Signal</keyword>
<gene>
    <name evidence="9" type="ordered locus">Q7M_1233</name>
</gene>
<evidence type="ECO:0000313" key="9">
    <source>
        <dbReference type="EMBL" id="AFI31990.1"/>
    </source>
</evidence>
<keyword evidence="8" id="KW-0449">Lipoprotein</keyword>
<comment type="subcellular location">
    <subcellularLocation>
        <location evidence="2">Cell outer membrane</location>
        <topology evidence="2">Lipid-anchor</topology>
    </subcellularLocation>
</comment>
<evidence type="ECO:0000256" key="8">
    <source>
        <dbReference type="ARBA" id="ARBA00023288"/>
    </source>
</evidence>
<keyword evidence="6" id="KW-0564">Palmitate</keyword>
<dbReference type="InterPro" id="IPR001800">
    <property type="entry name" value="Lipoprotein_OspC"/>
</dbReference>
<dbReference type="PATRIC" id="fig|1155096.3.peg.1240"/>
<dbReference type="EMBL" id="CP003449">
    <property type="protein sequence ID" value="AFI31990.1"/>
    <property type="molecule type" value="Genomic_DNA"/>
</dbReference>
<keyword evidence="5" id="KW-0472">Membrane</keyword>
<accession>I0FET4</accession>
<reference evidence="10" key="2">
    <citation type="submission" date="2012-03" db="EMBL/GenBank/DDBJ databases">
        <title>Complete genome sequence of Borrelia crocidurae.</title>
        <authorList>
            <person name="Elbir H."/>
            <person name="Gimenez G."/>
            <person name="Robert C."/>
            <person name="Raoult D."/>
            <person name="Drancourt M."/>
        </authorList>
    </citation>
    <scope>NUCLEOTIDE SEQUENCE [LARGE SCALE GENOMIC DNA]</scope>
    <source>
        <strain evidence="10">Achema</strain>
        <plasmid evidence="10">unnamed23</plasmid>
    </source>
</reference>
<reference evidence="9 10" key="1">
    <citation type="journal article" date="2012" name="J. Bacteriol.">
        <title>Complete Genome Sequence of Borrelia crocidurae.</title>
        <authorList>
            <person name="Elbir H."/>
            <person name="Gimenez G."/>
            <person name="Robert C."/>
            <person name="Bergstrom S."/>
            <person name="Cutler S."/>
            <person name="Raoult D."/>
            <person name="Drancourt M."/>
        </authorList>
    </citation>
    <scope>NUCLEOTIDE SEQUENCE [LARGE SCALE GENOMIC DNA]</scope>
    <source>
        <strain evidence="9 10">Achema</strain>
        <plasmid evidence="10">unnamed23</plasmid>
    </source>
</reference>
<evidence type="ECO:0000256" key="1">
    <source>
        <dbReference type="ARBA" id="ARBA00003932"/>
    </source>
</evidence>
<name>I0FET4_BORCA</name>
<dbReference type="GO" id="GO:0009279">
    <property type="term" value="C:cell outer membrane"/>
    <property type="evidence" value="ECO:0007669"/>
    <property type="project" value="UniProtKB-SubCell"/>
</dbReference>
<evidence type="ECO:0000256" key="2">
    <source>
        <dbReference type="ARBA" id="ARBA00004459"/>
    </source>
</evidence>
<keyword evidence="7" id="KW-0998">Cell outer membrane</keyword>
<evidence type="ECO:0000256" key="3">
    <source>
        <dbReference type="ARBA" id="ARBA00008719"/>
    </source>
</evidence>
<dbReference type="Proteomes" id="UP000005212">
    <property type="component" value="Plasmid unnamed23"/>
</dbReference>
<evidence type="ECO:0000256" key="7">
    <source>
        <dbReference type="ARBA" id="ARBA00023237"/>
    </source>
</evidence>
<comment type="function">
    <text evidence="1">The Vlp and Vsp proteins are antigenically distinct proteins, only one vlp or vsp gene is transcriptionally active at any one time. Switching between these genes is a mechanism of host immune response evasion.</text>
</comment>
<dbReference type="Gene3D" id="1.20.120.240">
    <property type="entry name" value="Lipoprotein, type 6"/>
    <property type="match status" value="1"/>
</dbReference>
<evidence type="ECO:0000256" key="5">
    <source>
        <dbReference type="ARBA" id="ARBA00023136"/>
    </source>
</evidence>
<geneLocation type="plasmid" evidence="10">
    <name>unnamed23</name>
</geneLocation>
<dbReference type="InterPro" id="IPR036437">
    <property type="entry name" value="OspC-like_sf"/>
</dbReference>
<dbReference type="KEGG" id="bcw:Q7M_1233"/>
<protein>
    <submittedName>
        <fullName evidence="9">Variable small protein 2</fullName>
    </submittedName>
</protein>
<dbReference type="Pfam" id="PF01441">
    <property type="entry name" value="Lipoprotein_6"/>
    <property type="match status" value="1"/>
</dbReference>
<evidence type="ECO:0000256" key="6">
    <source>
        <dbReference type="ARBA" id="ARBA00023139"/>
    </source>
</evidence>
<keyword evidence="9" id="KW-0614">Plasmid</keyword>